<dbReference type="Proteomes" id="UP000247727">
    <property type="component" value="Unassembled WGS sequence"/>
</dbReference>
<name>A0A318TP50_9RHOB</name>
<reference evidence="1 2" key="1">
    <citation type="submission" date="2018-06" db="EMBL/GenBank/DDBJ databases">
        <title>Genomic Encyclopedia of Type Strains, Phase III (KMG-III): the genomes of soil and plant-associated and newly described type strains.</title>
        <authorList>
            <person name="Whitman W."/>
        </authorList>
    </citation>
    <scope>NUCLEOTIDE SEQUENCE [LARGE SCALE GENOMIC DNA]</scope>
    <source>
        <strain evidence="1 2">JA737</strain>
    </source>
</reference>
<dbReference type="RefSeq" id="WP_110807357.1">
    <property type="nucleotide sequence ID" value="NZ_QJTK01000028.1"/>
</dbReference>
<dbReference type="OrthoDB" id="236271at2"/>
<dbReference type="InterPro" id="IPR013785">
    <property type="entry name" value="Aldolase_TIM"/>
</dbReference>
<proteinExistence type="predicted"/>
<evidence type="ECO:0000313" key="2">
    <source>
        <dbReference type="Proteomes" id="UP000247727"/>
    </source>
</evidence>
<dbReference type="Gene3D" id="3.20.20.70">
    <property type="entry name" value="Aldolase class I"/>
    <property type="match status" value="1"/>
</dbReference>
<comment type="caution">
    <text evidence="1">The sequence shown here is derived from an EMBL/GenBank/DDBJ whole genome shotgun (WGS) entry which is preliminary data.</text>
</comment>
<gene>
    <name evidence="1" type="ORF">C8J30_1289</name>
</gene>
<dbReference type="AlphaFoldDB" id="A0A318TP50"/>
<evidence type="ECO:0008006" key="3">
    <source>
        <dbReference type="Google" id="ProtNLM"/>
    </source>
</evidence>
<dbReference type="EMBL" id="QJTK01000028">
    <property type="protein sequence ID" value="PYF06414.1"/>
    <property type="molecule type" value="Genomic_DNA"/>
</dbReference>
<keyword evidence="2" id="KW-1185">Reference proteome</keyword>
<sequence length="326" mass="35555">MTKTLDQKLARIRGGLYRPADFIIADAKDGDMAFGCAAPGKAADGRMRPLAAYREDMARVTASNLADIMLMSLSSAEVLTRKGVFAETGVTPAVRLNDTSDIWHPRGASYAQSPALPFRTARLDRARAVADLGLYAVTFYNDLARDHHTLGEYARFRDEATAAGMRHFLEVFNPMTPVTTSTGDFARYNNDMIARILAGVSRLDRPIFLKATYNGPAATEEIAAYDPENLVFGILGGGAGTTRDCLELVRQAEKYGARVALFGRKIYHAEDSVLMLRAMRRVIEEGIGSDEGTRAYHADLAAAGIAPFRSLPEDLEVTDAVLKPNM</sequence>
<organism evidence="1 2">
    <name type="scientific">Rhodobacter viridis</name>
    <dbReference type="NCBI Taxonomy" id="1054202"/>
    <lineage>
        <taxon>Bacteria</taxon>
        <taxon>Pseudomonadati</taxon>
        <taxon>Pseudomonadota</taxon>
        <taxon>Alphaproteobacteria</taxon>
        <taxon>Rhodobacterales</taxon>
        <taxon>Rhodobacter group</taxon>
        <taxon>Rhodobacter</taxon>
    </lineage>
</organism>
<evidence type="ECO:0000313" key="1">
    <source>
        <dbReference type="EMBL" id="PYF06414.1"/>
    </source>
</evidence>
<accession>A0A318TP50</accession>
<protein>
    <recommendedName>
        <fullName evidence="3">DhnA family fructose-bisphosphate aldolase class Ia</fullName>
    </recommendedName>
</protein>
<dbReference type="SUPFAM" id="SSF51569">
    <property type="entry name" value="Aldolase"/>
    <property type="match status" value="1"/>
</dbReference>